<comment type="caution">
    <text evidence="11">The sequence shown here is derived from an EMBL/GenBank/DDBJ whole genome shotgun (WGS) entry which is preliminary data.</text>
</comment>
<protein>
    <recommendedName>
        <fullName evidence="2">[histone H3]-lysine(27) N-trimethyltransferase</fullName>
        <ecNumber evidence="2">2.1.1.356</ecNumber>
    </recommendedName>
</protein>
<evidence type="ECO:0000256" key="1">
    <source>
        <dbReference type="ARBA" id="ARBA00004123"/>
    </source>
</evidence>
<evidence type="ECO:0000256" key="8">
    <source>
        <dbReference type="SAM" id="MobiDB-lite"/>
    </source>
</evidence>
<reference evidence="11 12" key="1">
    <citation type="submission" date="2020-08" db="EMBL/GenBank/DDBJ databases">
        <title>Plant Genome Project.</title>
        <authorList>
            <person name="Zhang R.-G."/>
        </authorList>
    </citation>
    <scope>NUCLEOTIDE SEQUENCE [LARGE SCALE GENOMIC DNA]</scope>
    <source>
        <strain evidence="11">WSP0</strain>
        <tissue evidence="11">Leaf</tissue>
    </source>
</reference>
<dbReference type="InterPro" id="IPR046341">
    <property type="entry name" value="SET_dom_sf"/>
</dbReference>
<dbReference type="EC" id="2.1.1.356" evidence="2"/>
<keyword evidence="5" id="KW-0949">S-adenosyl-L-methionine</keyword>
<sequence length="914" mass="102267">MISKLTDSASKSRKLHAEQTSDGFGNLTRKIQQMKKQIQADRVVSIREKLEENRKKLEGHVSLLVSSATLRNDVSVIDADGQGRILSSRIENPLCKFGGFAQASGDKDYVNVQEVVYSISAKLPYIENIPPYTTWIFLDSVLSKRAKRYTTETPVTLFLGSKQQSDLWVGATLNFVAVHRNQRMAEDQSVVGRRRIYYDPHGSEALICSDSEEDIAETEEEKRAFSEGEDRILRMVVQEHGIGEEVLNIVSQYIGTNTPEIQERCNRLKEKSLEKHDRSFRSFEGNGPEYNSFLGKSLSATLDSFDNLFCRRCLVFDCRLHGCSQSLIGPSEKQMYSSESDDDGNPCSDQCYLRLKVVKDSPEGSAVKSLRIIESRSSDEEERSPMSPSADDTRDEGTLMDYGMGMHKVPKHAIEVPENLTLVSYDDQGSCKKQKLLSTHNEVTLACDVIPTVDSGSSEEGGDIQIGVPDNNEPLKATIAEDKSSCSLGQESEDCARHEAKGICHIAEAPVFKEASNSTKGQVQGVLSNSEWQPLEKELYLKGIEIFGRNSCLIARNLLSGLKTCMEVSSYMYNHGAALPRGVIGIRSSFAEETEKFDADYVVCLVTSLFILYDKQEREIPARPRLIRKRGKTRKLKYSWKSAGHPSMWKRIADGKNQSCKQYIPCGCRSMCGKQCPCLHNGNCCEKYCGCSKSCKNRFRGCHCAKSQCRSRQCPCFAAGRECDPDVCRNCWVSCGDGSLGEPPKRGDGQCGNMRLLLRQQQRILLAKSEVSGWGAFLKNPVNKNDYLGEYTGELISHREADKRGKIYDRANSSFLFDLNDQASEFVLDAYRKGDKLKFANHSSNPNCYAKVMLVAGDHRVGIFAKEHIEASEELFYDYRYGPDQAPVWARKPDGSRGDDSSVSHGRAKKHQSH</sequence>
<keyword evidence="3" id="KW-0489">Methyltransferase</keyword>
<dbReference type="InterPro" id="IPR026489">
    <property type="entry name" value="CXC_dom"/>
</dbReference>
<dbReference type="InterPro" id="IPR045318">
    <property type="entry name" value="EZH1/2-like"/>
</dbReference>
<dbReference type="Pfam" id="PF25996">
    <property type="entry name" value="HTH_CLF_N"/>
    <property type="match status" value="1"/>
</dbReference>
<accession>A0AAV6HJF9</accession>
<name>A0AAV6HJF9_9ERIC</name>
<dbReference type="GO" id="GO:0031507">
    <property type="term" value="P:heterochromatin formation"/>
    <property type="evidence" value="ECO:0007669"/>
    <property type="project" value="TreeGrafter"/>
</dbReference>
<comment type="subcellular location">
    <subcellularLocation>
        <location evidence="1">Nucleus</location>
    </subcellularLocation>
</comment>
<dbReference type="PROSITE" id="PS51576">
    <property type="entry name" value="SAM_MT43_EZ"/>
    <property type="match status" value="1"/>
</dbReference>
<dbReference type="AlphaFoldDB" id="A0AAV6HJF9"/>
<dbReference type="PANTHER" id="PTHR45747">
    <property type="entry name" value="HISTONE-LYSINE N-METHYLTRANSFERASE E(Z)"/>
    <property type="match status" value="1"/>
</dbReference>
<dbReference type="Pfam" id="PF00856">
    <property type="entry name" value="SET"/>
    <property type="match status" value="1"/>
</dbReference>
<keyword evidence="12" id="KW-1185">Reference proteome</keyword>
<dbReference type="Proteomes" id="UP000823749">
    <property type="component" value="Chromosome 13"/>
</dbReference>
<feature type="compositionally biased region" description="Basic and acidic residues" evidence="8">
    <location>
        <begin position="891"/>
        <end position="902"/>
    </location>
</feature>
<dbReference type="CDD" id="cd10519">
    <property type="entry name" value="SET_EZH"/>
    <property type="match status" value="1"/>
</dbReference>
<dbReference type="InterPro" id="IPR058609">
    <property type="entry name" value="HTH_CLF-like"/>
</dbReference>
<dbReference type="Pfam" id="PF18264">
    <property type="entry name" value="preSET_CXC"/>
    <property type="match status" value="1"/>
</dbReference>
<dbReference type="SMART" id="SM00717">
    <property type="entry name" value="SANT"/>
    <property type="match status" value="2"/>
</dbReference>
<evidence type="ECO:0000256" key="2">
    <source>
        <dbReference type="ARBA" id="ARBA00012186"/>
    </source>
</evidence>
<dbReference type="InterPro" id="IPR001005">
    <property type="entry name" value="SANT/Myb"/>
</dbReference>
<evidence type="ECO:0000256" key="7">
    <source>
        <dbReference type="ARBA" id="ARBA00048568"/>
    </source>
</evidence>
<dbReference type="GO" id="GO:0140951">
    <property type="term" value="F:histone H3K27 trimethyltransferase activity"/>
    <property type="evidence" value="ECO:0007669"/>
    <property type="project" value="UniProtKB-EC"/>
</dbReference>
<evidence type="ECO:0000313" key="11">
    <source>
        <dbReference type="EMBL" id="KAG5514144.1"/>
    </source>
</evidence>
<dbReference type="SMART" id="SM00317">
    <property type="entry name" value="SET"/>
    <property type="match status" value="1"/>
</dbReference>
<gene>
    <name evidence="11" type="ORF">RHGRI_035521</name>
</gene>
<comment type="catalytic activity">
    <reaction evidence="7">
        <text>L-lysyl(27)-[histone H3] + 3 S-adenosyl-L-methionine = N(6),N(6),N(6)-trimethyl-L-lysyl(27)-[histone H3] + 3 S-adenosyl-L-homocysteine + 3 H(+)</text>
        <dbReference type="Rhea" id="RHEA:60292"/>
        <dbReference type="Rhea" id="RHEA-COMP:15535"/>
        <dbReference type="Rhea" id="RHEA-COMP:15548"/>
        <dbReference type="ChEBI" id="CHEBI:15378"/>
        <dbReference type="ChEBI" id="CHEBI:29969"/>
        <dbReference type="ChEBI" id="CHEBI:57856"/>
        <dbReference type="ChEBI" id="CHEBI:59789"/>
        <dbReference type="ChEBI" id="CHEBI:61961"/>
        <dbReference type="EC" id="2.1.1.356"/>
    </reaction>
</comment>
<dbReference type="InterPro" id="IPR025778">
    <property type="entry name" value="Hist-Lys_N-MeTrfase_plant"/>
</dbReference>
<feature type="region of interest" description="Disordered" evidence="8">
    <location>
        <begin position="368"/>
        <end position="397"/>
    </location>
</feature>
<feature type="domain" description="CXC" evidence="10">
    <location>
        <begin position="649"/>
        <end position="748"/>
    </location>
</feature>
<dbReference type="InterPro" id="IPR001214">
    <property type="entry name" value="SET_dom"/>
</dbReference>
<dbReference type="FunFam" id="2.170.270.10:FF:000001">
    <property type="entry name" value="Putative histone-lysine N-methyltransferase EZH2"/>
    <property type="match status" value="1"/>
</dbReference>
<feature type="region of interest" description="Disordered" evidence="8">
    <location>
        <begin position="887"/>
        <end position="914"/>
    </location>
</feature>
<keyword evidence="6" id="KW-0539">Nucleus</keyword>
<dbReference type="GO" id="GO:0032259">
    <property type="term" value="P:methylation"/>
    <property type="evidence" value="ECO:0007669"/>
    <property type="project" value="UniProtKB-KW"/>
</dbReference>
<dbReference type="GO" id="GO:0003682">
    <property type="term" value="F:chromatin binding"/>
    <property type="evidence" value="ECO:0007669"/>
    <property type="project" value="TreeGrafter"/>
</dbReference>
<keyword evidence="4" id="KW-0808">Transferase</keyword>
<dbReference type="Gene3D" id="2.170.270.10">
    <property type="entry name" value="SET domain"/>
    <property type="match status" value="1"/>
</dbReference>
<evidence type="ECO:0000256" key="5">
    <source>
        <dbReference type="ARBA" id="ARBA00022691"/>
    </source>
</evidence>
<dbReference type="GO" id="GO:0050793">
    <property type="term" value="P:regulation of developmental process"/>
    <property type="evidence" value="ECO:0007669"/>
    <property type="project" value="UniProtKB-ARBA"/>
</dbReference>
<evidence type="ECO:0000259" key="9">
    <source>
        <dbReference type="PROSITE" id="PS50280"/>
    </source>
</evidence>
<dbReference type="PROSITE" id="PS50280">
    <property type="entry name" value="SET"/>
    <property type="match status" value="1"/>
</dbReference>
<dbReference type="SMART" id="SM01114">
    <property type="entry name" value="CXC"/>
    <property type="match status" value="1"/>
</dbReference>
<dbReference type="InterPro" id="IPR041355">
    <property type="entry name" value="Pre-SET_CXC"/>
</dbReference>
<evidence type="ECO:0000259" key="10">
    <source>
        <dbReference type="PROSITE" id="PS51633"/>
    </source>
</evidence>
<dbReference type="EMBL" id="JACTNZ010000013">
    <property type="protein sequence ID" value="KAG5514144.1"/>
    <property type="molecule type" value="Genomic_DNA"/>
</dbReference>
<evidence type="ECO:0000256" key="4">
    <source>
        <dbReference type="ARBA" id="ARBA00022679"/>
    </source>
</evidence>
<evidence type="ECO:0000256" key="3">
    <source>
        <dbReference type="ARBA" id="ARBA00022603"/>
    </source>
</evidence>
<dbReference type="InterPro" id="IPR033467">
    <property type="entry name" value="Tesmin/TSO1-like_CXC"/>
</dbReference>
<evidence type="ECO:0000313" key="12">
    <source>
        <dbReference type="Proteomes" id="UP000823749"/>
    </source>
</evidence>
<dbReference type="GO" id="GO:0031519">
    <property type="term" value="C:PcG protein complex"/>
    <property type="evidence" value="ECO:0007669"/>
    <property type="project" value="InterPro"/>
</dbReference>
<proteinExistence type="predicted"/>
<evidence type="ECO:0000256" key="6">
    <source>
        <dbReference type="ARBA" id="ARBA00023242"/>
    </source>
</evidence>
<organism evidence="11 12">
    <name type="scientific">Rhododendron griersonianum</name>
    <dbReference type="NCBI Taxonomy" id="479676"/>
    <lineage>
        <taxon>Eukaryota</taxon>
        <taxon>Viridiplantae</taxon>
        <taxon>Streptophyta</taxon>
        <taxon>Embryophyta</taxon>
        <taxon>Tracheophyta</taxon>
        <taxon>Spermatophyta</taxon>
        <taxon>Magnoliopsida</taxon>
        <taxon>eudicotyledons</taxon>
        <taxon>Gunneridae</taxon>
        <taxon>Pentapetalae</taxon>
        <taxon>asterids</taxon>
        <taxon>Ericales</taxon>
        <taxon>Ericaceae</taxon>
        <taxon>Ericoideae</taxon>
        <taxon>Rhodoreae</taxon>
        <taxon>Rhododendron</taxon>
    </lineage>
</organism>
<feature type="domain" description="SET" evidence="9">
    <location>
        <begin position="762"/>
        <end position="880"/>
    </location>
</feature>
<dbReference type="SUPFAM" id="SSF82199">
    <property type="entry name" value="SET domain"/>
    <property type="match status" value="1"/>
</dbReference>
<dbReference type="PROSITE" id="PS51633">
    <property type="entry name" value="CXC"/>
    <property type="match status" value="1"/>
</dbReference>
<dbReference type="PANTHER" id="PTHR45747:SF14">
    <property type="entry name" value="HISTONE-LYSINE N-METHYLTRANSFERASE EZA1"/>
    <property type="match status" value="1"/>
</dbReference>